<dbReference type="InterPro" id="IPR036388">
    <property type="entry name" value="WH-like_DNA-bd_sf"/>
</dbReference>
<dbReference type="InterPro" id="IPR036390">
    <property type="entry name" value="WH_DNA-bd_sf"/>
</dbReference>
<evidence type="ECO:0000259" key="1">
    <source>
        <dbReference type="Pfam" id="PF01726"/>
    </source>
</evidence>
<dbReference type="RefSeq" id="WP_002593747.1">
    <property type="nucleotide sequence ID" value="NZ_KB850980.1"/>
</dbReference>
<dbReference type="HOGENOM" id="CLU_066192_57_1_9"/>
<dbReference type="Gene3D" id="1.10.10.10">
    <property type="entry name" value="Winged helix-like DNA-binding domain superfamily/Winged helix DNA-binding domain"/>
    <property type="match status" value="1"/>
</dbReference>
<evidence type="ECO:0000313" key="2">
    <source>
        <dbReference type="EMBL" id="ENZ12053.1"/>
    </source>
</evidence>
<evidence type="ECO:0000313" key="3">
    <source>
        <dbReference type="Proteomes" id="UP000013085"/>
    </source>
</evidence>
<feature type="domain" description="LexA repressor DNA-binding" evidence="1">
    <location>
        <begin position="6"/>
        <end position="63"/>
    </location>
</feature>
<dbReference type="Proteomes" id="UP000013085">
    <property type="component" value="Unassembled WGS sequence"/>
</dbReference>
<dbReference type="EMBL" id="AGYR01000040">
    <property type="protein sequence ID" value="ENZ12053.1"/>
    <property type="molecule type" value="Genomic_DNA"/>
</dbReference>
<dbReference type="InterPro" id="IPR006199">
    <property type="entry name" value="LexA_DNA-bd_dom"/>
</dbReference>
<protein>
    <recommendedName>
        <fullName evidence="1">LexA repressor DNA-binding domain-containing protein</fullName>
    </recommendedName>
</protein>
<dbReference type="PATRIC" id="fig|999408.3.peg.3945"/>
<sequence length="67" mass="7854">MSNKKKMEVLYFVEQYIKRYGYPPTVRDIGKGLGYRSPSTVHGYLRQLKEEHLIESDGSKPRTLHIN</sequence>
<proteinExistence type="predicted"/>
<gene>
    <name evidence="2" type="ORF">HMPREF1090_03682</name>
</gene>
<dbReference type="GO" id="GO:0004252">
    <property type="term" value="F:serine-type endopeptidase activity"/>
    <property type="evidence" value="ECO:0007669"/>
    <property type="project" value="InterPro"/>
</dbReference>
<accession>A0A0E2HKG1</accession>
<dbReference type="SUPFAM" id="SSF46785">
    <property type="entry name" value="Winged helix' DNA-binding domain"/>
    <property type="match status" value="1"/>
</dbReference>
<comment type="caution">
    <text evidence="2">The sequence shown here is derived from an EMBL/GenBank/DDBJ whole genome shotgun (WGS) entry which is preliminary data.</text>
</comment>
<name>A0A0E2HKG1_9FIRM</name>
<dbReference type="AlphaFoldDB" id="A0A0E2HKG1"/>
<organism evidence="2 3">
    <name type="scientific">[Clostridium] clostridioforme 90A8</name>
    <dbReference type="NCBI Taxonomy" id="999408"/>
    <lineage>
        <taxon>Bacteria</taxon>
        <taxon>Bacillati</taxon>
        <taxon>Bacillota</taxon>
        <taxon>Clostridia</taxon>
        <taxon>Lachnospirales</taxon>
        <taxon>Lachnospiraceae</taxon>
        <taxon>Enterocloster</taxon>
    </lineage>
</organism>
<dbReference type="Pfam" id="PF01726">
    <property type="entry name" value="LexA_DNA_bind"/>
    <property type="match status" value="1"/>
</dbReference>
<dbReference type="GO" id="GO:0006508">
    <property type="term" value="P:proteolysis"/>
    <property type="evidence" value="ECO:0007669"/>
    <property type="project" value="InterPro"/>
</dbReference>
<reference evidence="2 3" key="1">
    <citation type="submission" date="2013-01" db="EMBL/GenBank/DDBJ databases">
        <title>The Genome Sequence of Clostridium clostridioforme 90A8.</title>
        <authorList>
            <consortium name="The Broad Institute Genome Sequencing Platform"/>
            <person name="Earl A."/>
            <person name="Ward D."/>
            <person name="Feldgarden M."/>
            <person name="Gevers D."/>
            <person name="Courvalin P."/>
            <person name="Lambert T."/>
            <person name="Walker B."/>
            <person name="Young S.K."/>
            <person name="Zeng Q."/>
            <person name="Gargeya S."/>
            <person name="Fitzgerald M."/>
            <person name="Haas B."/>
            <person name="Abouelleil A."/>
            <person name="Alvarado L."/>
            <person name="Arachchi H.M."/>
            <person name="Berlin A.M."/>
            <person name="Chapman S.B."/>
            <person name="Dewar J."/>
            <person name="Goldberg J."/>
            <person name="Griggs A."/>
            <person name="Gujja S."/>
            <person name="Hansen M."/>
            <person name="Howarth C."/>
            <person name="Imamovic A."/>
            <person name="Larimer J."/>
            <person name="McCowan C."/>
            <person name="Murphy C."/>
            <person name="Neiman D."/>
            <person name="Pearson M."/>
            <person name="Priest M."/>
            <person name="Roberts A."/>
            <person name="Saif S."/>
            <person name="Shea T."/>
            <person name="Sisk P."/>
            <person name="Sykes S."/>
            <person name="Wortman J."/>
            <person name="Nusbaum C."/>
            <person name="Birren B."/>
        </authorList>
    </citation>
    <scope>NUCLEOTIDE SEQUENCE [LARGE SCALE GENOMIC DNA]</scope>
    <source>
        <strain evidence="2 3">90A8</strain>
    </source>
</reference>